<dbReference type="PANTHER" id="PTHR33120:SF5">
    <property type="entry name" value="PIR2-LIKE HELICAL DOMAIN-CONTAINING PROTEIN"/>
    <property type="match status" value="1"/>
</dbReference>
<dbReference type="AlphaFoldDB" id="A0A0D3HAL5"/>
<dbReference type="Gramene" id="OBART10G00720.1">
    <property type="protein sequence ID" value="OBART10G00720.1"/>
    <property type="gene ID" value="OBART10G00720"/>
</dbReference>
<evidence type="ECO:0000259" key="3">
    <source>
        <dbReference type="Pfam" id="PF20235"/>
    </source>
</evidence>
<feature type="domain" description="DUF3615" evidence="2">
    <location>
        <begin position="468"/>
        <end position="582"/>
    </location>
</feature>
<sequence length="1092" mass="121144">MSSGKGDGAGSSLRRVVTPERRYMPTPQQQDHDMSALLSTIQSSYAHACARLPVHHAGSICVGLLDPVSNIVANTLLSDEVAPVDDTELLARRSLDGLVAFLLYFFPSLADWDAVHHLLLADADLLVAVRLIVASRGMTVFSITSAASAKAFQPALRLAAQVAGHPQPEQLVRVWMSLSTRLHQAVDLLSATQPNLHDIQTLLTADDEPSAPDLEQTWSLAASRAAAYNTITNLLYPNTFTLMVVLLDTIRGFYLQALARLPTGELRTLYHQVIVNAGHCYGPMDPISNIILNTVWYDAAFPAAAAPPVLDMIGPHILTRIESRSMYGLISFLQSRYHHLSEHEIVQCLVAYRGDLSLAANEAMVTPCASVQEAYEAAATAAWHPNPEAQAAFLTSCKAKLQESPAAMALLQQDGNRVLSPEDVRYLAGVLLAEQKPSPQPVRKRSTWPVCDGKMRSMAEERRISRNVKATLNQHFLRDGEPMYKLHVICGANNSVCGPDYCTKEDNLSFAPCEYRYTHVNFLAVEKSGSSSSPVLFFAEFDNKKAEDESPVLCCKVDMPLPCAEHVRCLYCEVEGSKVVHPALEKFHGGDREFEEVIREEHSFTNDEIISYTKYALHRLCGHDEDFMYVNSSWSLAASRQAYHNIAAAPCHHTSSLMRVLLHAFRGFYLRALARLPAGELRNRYHQVIIKAGHCYGPMDPGSNIILNTVWYDAAFPAAARSPVLDMIGPHILTRIESRSMYGLISFMQSRYHHLSEHDILQCLVTHCGDMSLADPNLAANEAMVIKAEQQSPCASVQEAYEAAATAAWHPNPAAQAAFLTSCKTKLQESPAAMSLLVQDGDRVLSPEDVRYLADVLLAKQKPSPQPVRKKSTWLVSDGRMRSMAEQRRISRNVKATLNQHFLRDGKPTYSLHVICGANDSVCGSEYYCSKQEDYLSFAPCEYRYTHVNFLATEKEGCSSSPMLFFAEFDNEKDEGEPAVICCKVDMPLPFAEHVRCLYCEVEGAKVVHPALEKFHGGDKEFEEVIRGKHSLTNSRIICLNEYAVQRLYAHDEDFIRRGRWRCRGCPPGLPAQSGAQLANKIQDTQSNYSST</sequence>
<dbReference type="Pfam" id="PF12274">
    <property type="entry name" value="DUF3615"/>
    <property type="match status" value="2"/>
</dbReference>
<organism evidence="4">
    <name type="scientific">Oryza barthii</name>
    <dbReference type="NCBI Taxonomy" id="65489"/>
    <lineage>
        <taxon>Eukaryota</taxon>
        <taxon>Viridiplantae</taxon>
        <taxon>Streptophyta</taxon>
        <taxon>Embryophyta</taxon>
        <taxon>Tracheophyta</taxon>
        <taxon>Spermatophyta</taxon>
        <taxon>Magnoliopsida</taxon>
        <taxon>Liliopsida</taxon>
        <taxon>Poales</taxon>
        <taxon>Poaceae</taxon>
        <taxon>BOP clade</taxon>
        <taxon>Oryzoideae</taxon>
        <taxon>Oryzeae</taxon>
        <taxon>Oryzinae</taxon>
        <taxon>Oryza</taxon>
    </lineage>
</organism>
<dbReference type="eggNOG" id="ENOG502R7EF">
    <property type="taxonomic scope" value="Eukaryota"/>
</dbReference>
<dbReference type="Pfam" id="PF20235">
    <property type="entry name" value="PIR2-like_helical"/>
    <property type="match status" value="3"/>
</dbReference>
<evidence type="ECO:0000313" key="4">
    <source>
        <dbReference type="EnsemblPlants" id="OBART10G00720.1"/>
    </source>
</evidence>
<protein>
    <submittedName>
        <fullName evidence="4">Uncharacterized protein</fullName>
    </submittedName>
</protein>
<feature type="domain" description="PIR2-like helical" evidence="3">
    <location>
        <begin position="248"/>
        <end position="360"/>
    </location>
</feature>
<dbReference type="Proteomes" id="UP000026960">
    <property type="component" value="Chromosome 10"/>
</dbReference>
<feature type="domain" description="DUF3615" evidence="2">
    <location>
        <begin position="894"/>
        <end position="1010"/>
    </location>
</feature>
<reference evidence="4" key="2">
    <citation type="submission" date="2015-03" db="UniProtKB">
        <authorList>
            <consortium name="EnsemblPlants"/>
        </authorList>
    </citation>
    <scope>IDENTIFICATION</scope>
</reference>
<dbReference type="EnsemblPlants" id="OBART10G00720.1">
    <property type="protein sequence ID" value="OBART10G00720.1"/>
    <property type="gene ID" value="OBART10G00720"/>
</dbReference>
<keyword evidence="5" id="KW-1185">Reference proteome</keyword>
<dbReference type="PaxDb" id="65489-OBART10G00720.1"/>
<dbReference type="HOGENOM" id="CLU_004115_0_0_1"/>
<accession>A0A0D3HAL5</accession>
<evidence type="ECO:0000313" key="5">
    <source>
        <dbReference type="Proteomes" id="UP000026960"/>
    </source>
</evidence>
<dbReference type="InterPro" id="IPR046527">
    <property type="entry name" value="PIR2-like_helical"/>
</dbReference>
<dbReference type="PANTHER" id="PTHR33120">
    <property type="entry name" value="EXPRESSED PROTEIN-RELATED"/>
    <property type="match status" value="1"/>
</dbReference>
<evidence type="ECO:0000256" key="1">
    <source>
        <dbReference type="SAM" id="MobiDB-lite"/>
    </source>
</evidence>
<feature type="domain" description="PIR2-like helical" evidence="3">
    <location>
        <begin position="666"/>
        <end position="776"/>
    </location>
</feature>
<proteinExistence type="predicted"/>
<feature type="domain" description="PIR2-like helical" evidence="3">
    <location>
        <begin position="40"/>
        <end position="132"/>
    </location>
</feature>
<name>A0A0D3HAL5_9ORYZ</name>
<dbReference type="InterPro" id="IPR022059">
    <property type="entry name" value="DUF3615"/>
</dbReference>
<feature type="region of interest" description="Disordered" evidence="1">
    <location>
        <begin position="1"/>
        <end position="29"/>
    </location>
</feature>
<reference evidence="4" key="1">
    <citation type="journal article" date="2009" name="Rice">
        <title>De Novo Next Generation Sequencing of Plant Genomes.</title>
        <authorList>
            <person name="Rounsley S."/>
            <person name="Marri P.R."/>
            <person name="Yu Y."/>
            <person name="He R."/>
            <person name="Sisneros N."/>
            <person name="Goicoechea J.L."/>
            <person name="Lee S.J."/>
            <person name="Angelova A."/>
            <person name="Kudrna D."/>
            <person name="Luo M."/>
            <person name="Affourtit J."/>
            <person name="Desany B."/>
            <person name="Knight J."/>
            <person name="Niazi F."/>
            <person name="Egholm M."/>
            <person name="Wing R.A."/>
        </authorList>
    </citation>
    <scope>NUCLEOTIDE SEQUENCE [LARGE SCALE GENOMIC DNA]</scope>
    <source>
        <strain evidence="4">cv. IRGC 105608</strain>
    </source>
</reference>
<evidence type="ECO:0000259" key="2">
    <source>
        <dbReference type="Pfam" id="PF12274"/>
    </source>
</evidence>